<evidence type="ECO:0000313" key="3">
    <source>
        <dbReference type="Proteomes" id="UP000195521"/>
    </source>
</evidence>
<comment type="caution">
    <text evidence="2">The sequence shown here is derived from an EMBL/GenBank/DDBJ whole genome shotgun (WGS) entry which is preliminary data.</text>
</comment>
<proteinExistence type="predicted"/>
<sequence>MLPKMRDNIYLYINLFPVCQEAIDQCAQDSENKEDEYCKKVLITIPDIKSTFNEKCPIAFLYLNKIEEKSYTEENIKGAACIYMYYWIYHDLLKNNKNGINAKILYEAFIQAYNEVDIEKYNGFKGANITVNELNNLKYIYEMETELKNMEKDKESSSGNKCESAKKCSDLYMQ</sequence>
<dbReference type="OrthoDB" id="381216at2759"/>
<keyword evidence="3" id="KW-1185">Reference proteome</keyword>
<evidence type="ECO:0000313" key="2">
    <source>
        <dbReference type="EMBL" id="GAW84578.1"/>
    </source>
</evidence>
<evidence type="ECO:0000256" key="1">
    <source>
        <dbReference type="SAM" id="MobiDB-lite"/>
    </source>
</evidence>
<dbReference type="AlphaFoldDB" id="A0A1Y1JT16"/>
<feature type="region of interest" description="Disordered" evidence="1">
    <location>
        <begin position="151"/>
        <end position="174"/>
    </location>
</feature>
<dbReference type="GeneID" id="39745386"/>
<accession>A0A1Y1JT16</accession>
<gene>
    <name evidence="2" type="ORF">PGO_003790</name>
</gene>
<reference evidence="3" key="1">
    <citation type="submission" date="2017-04" db="EMBL/GenBank/DDBJ databases">
        <title>Plasmodium gonderi genome.</title>
        <authorList>
            <person name="Arisue N."/>
            <person name="Honma H."/>
            <person name="Kawai S."/>
            <person name="Tougan T."/>
            <person name="Tanabe K."/>
            <person name="Horii T."/>
        </authorList>
    </citation>
    <scope>NUCLEOTIDE SEQUENCE [LARGE SCALE GENOMIC DNA]</scope>
    <source>
        <strain evidence="3">ATCC 30045</strain>
    </source>
</reference>
<dbReference type="RefSeq" id="XP_028547167.1">
    <property type="nucleotide sequence ID" value="XM_028691366.1"/>
</dbReference>
<feature type="non-terminal residue" evidence="2">
    <location>
        <position position="174"/>
    </location>
</feature>
<protein>
    <submittedName>
        <fullName evidence="2">Variable surface protein</fullName>
    </submittedName>
</protein>
<dbReference type="Proteomes" id="UP000195521">
    <property type="component" value="Unassembled WGS sequence"/>
</dbReference>
<dbReference type="EMBL" id="BDQF01000460">
    <property type="protein sequence ID" value="GAW84578.1"/>
    <property type="molecule type" value="Genomic_DNA"/>
</dbReference>
<name>A0A1Y1JT16_PLAGO</name>
<organism evidence="2 3">
    <name type="scientific">Plasmodium gonderi</name>
    <dbReference type="NCBI Taxonomy" id="77519"/>
    <lineage>
        <taxon>Eukaryota</taxon>
        <taxon>Sar</taxon>
        <taxon>Alveolata</taxon>
        <taxon>Apicomplexa</taxon>
        <taxon>Aconoidasida</taxon>
        <taxon>Haemosporida</taxon>
        <taxon>Plasmodiidae</taxon>
        <taxon>Plasmodium</taxon>
        <taxon>Plasmodium (Plasmodium)</taxon>
    </lineage>
</organism>
<feature type="compositionally biased region" description="Basic and acidic residues" evidence="1">
    <location>
        <begin position="163"/>
        <end position="174"/>
    </location>
</feature>